<gene>
    <name evidence="1" type="ORF">FHX73_111969</name>
</gene>
<protein>
    <submittedName>
        <fullName evidence="1">Uncharacterized protein</fullName>
    </submittedName>
</protein>
<evidence type="ECO:0000313" key="2">
    <source>
        <dbReference type="Proteomes" id="UP000317940"/>
    </source>
</evidence>
<organism evidence="1 2">
    <name type="scientific">Kitasatospora viridis</name>
    <dbReference type="NCBI Taxonomy" id="281105"/>
    <lineage>
        <taxon>Bacteria</taxon>
        <taxon>Bacillati</taxon>
        <taxon>Actinomycetota</taxon>
        <taxon>Actinomycetes</taxon>
        <taxon>Kitasatosporales</taxon>
        <taxon>Streptomycetaceae</taxon>
        <taxon>Kitasatospora</taxon>
    </lineage>
</organism>
<name>A0A561UFP2_9ACTN</name>
<accession>A0A561UFP2</accession>
<evidence type="ECO:0000313" key="1">
    <source>
        <dbReference type="EMBL" id="TWF98166.1"/>
    </source>
</evidence>
<dbReference type="EMBL" id="VIWT01000001">
    <property type="protein sequence ID" value="TWF98166.1"/>
    <property type="molecule type" value="Genomic_DNA"/>
</dbReference>
<dbReference type="AlphaFoldDB" id="A0A561UFP2"/>
<reference evidence="1 2" key="1">
    <citation type="submission" date="2019-06" db="EMBL/GenBank/DDBJ databases">
        <title>Sequencing the genomes of 1000 actinobacteria strains.</title>
        <authorList>
            <person name="Klenk H.-P."/>
        </authorList>
    </citation>
    <scope>NUCLEOTIDE SEQUENCE [LARGE SCALE GENOMIC DNA]</scope>
    <source>
        <strain evidence="1 2">DSM 44826</strain>
    </source>
</reference>
<comment type="caution">
    <text evidence="1">The sequence shown here is derived from an EMBL/GenBank/DDBJ whole genome shotgun (WGS) entry which is preliminary data.</text>
</comment>
<proteinExistence type="predicted"/>
<keyword evidence="2" id="KW-1185">Reference proteome</keyword>
<dbReference type="Proteomes" id="UP000317940">
    <property type="component" value="Unassembled WGS sequence"/>
</dbReference>
<sequence length="53" mass="5812">MGSVHKSRPQMETDEFERLADVAARDGITLEFIGGKLAVKAPADGNHAEMWAR</sequence>